<dbReference type="AlphaFoldDB" id="M8EC26"/>
<evidence type="ECO:0000256" key="3">
    <source>
        <dbReference type="ARBA" id="ARBA00023163"/>
    </source>
</evidence>
<dbReference type="Proteomes" id="UP000012081">
    <property type="component" value="Unassembled WGS sequence"/>
</dbReference>
<dbReference type="SMART" id="SM00342">
    <property type="entry name" value="HTH_ARAC"/>
    <property type="match status" value="1"/>
</dbReference>
<dbReference type="RefSeq" id="WP_003387901.1">
    <property type="nucleotide sequence ID" value="NZ_APBN01000003.1"/>
</dbReference>
<dbReference type="GO" id="GO:0003700">
    <property type="term" value="F:DNA-binding transcription factor activity"/>
    <property type="evidence" value="ECO:0007669"/>
    <property type="project" value="InterPro"/>
</dbReference>
<dbReference type="EMBL" id="APBN01000003">
    <property type="protein sequence ID" value="EMT53035.1"/>
    <property type="molecule type" value="Genomic_DNA"/>
</dbReference>
<evidence type="ECO:0000313" key="5">
    <source>
        <dbReference type="EMBL" id="EMT53035.1"/>
    </source>
</evidence>
<accession>M8EC26</accession>
<sequence>MRMYLPFQTPAVQRELLDSYLLKCLHAQAADSDDLLQTSLQYMYVSRGMVSMSSLADLLGYSDRNIRRGFQKELRVCPKELSDIIRFQSLLRELNNGSQSHFADVAVKYGYYDQAHLINQFKRYYGLTPNQVFKQVKSKETCPFFTIKKGGNRRSYVKSE</sequence>
<keyword evidence="1" id="KW-0805">Transcription regulation</keyword>
<feature type="domain" description="HTH araC/xylS-type" evidence="4">
    <location>
        <begin position="34"/>
        <end position="135"/>
    </location>
</feature>
<evidence type="ECO:0000256" key="2">
    <source>
        <dbReference type="ARBA" id="ARBA00023125"/>
    </source>
</evidence>
<dbReference type="InterPro" id="IPR009057">
    <property type="entry name" value="Homeodomain-like_sf"/>
</dbReference>
<keyword evidence="3" id="KW-0804">Transcription</keyword>
<dbReference type="SUPFAM" id="SSF46689">
    <property type="entry name" value="Homeodomain-like"/>
    <property type="match status" value="1"/>
</dbReference>
<comment type="caution">
    <text evidence="5">The sequence shown here is derived from an EMBL/GenBank/DDBJ whole genome shotgun (WGS) entry which is preliminary data.</text>
</comment>
<protein>
    <submittedName>
        <fullName evidence="5">AraC family transcriptional regulator</fullName>
    </submittedName>
</protein>
<dbReference type="Gene3D" id="1.10.10.60">
    <property type="entry name" value="Homeodomain-like"/>
    <property type="match status" value="1"/>
</dbReference>
<proteinExistence type="predicted"/>
<dbReference type="PANTHER" id="PTHR46796">
    <property type="entry name" value="HTH-TYPE TRANSCRIPTIONAL ACTIVATOR RHAS-RELATED"/>
    <property type="match status" value="1"/>
</dbReference>
<dbReference type="InterPro" id="IPR018060">
    <property type="entry name" value="HTH_AraC"/>
</dbReference>
<reference evidence="5 6" key="1">
    <citation type="submission" date="2013-03" db="EMBL/GenBank/DDBJ databases">
        <title>Assembly of a new bacterial strain Brevibacillus borstelensis AK1.</title>
        <authorList>
            <person name="Rajan I."/>
            <person name="PoliReddy D."/>
            <person name="Sugumar T."/>
            <person name="Rathinam K."/>
            <person name="Alqarawi S."/>
            <person name="Khalil A.B."/>
            <person name="Sivakumar N."/>
        </authorList>
    </citation>
    <scope>NUCLEOTIDE SEQUENCE [LARGE SCALE GENOMIC DNA]</scope>
    <source>
        <strain evidence="5 6">AK1</strain>
    </source>
</reference>
<keyword evidence="6" id="KW-1185">Reference proteome</keyword>
<dbReference type="PROSITE" id="PS01124">
    <property type="entry name" value="HTH_ARAC_FAMILY_2"/>
    <property type="match status" value="1"/>
</dbReference>
<organism evidence="5 6">
    <name type="scientific">Brevibacillus borstelensis AK1</name>
    <dbReference type="NCBI Taxonomy" id="1300222"/>
    <lineage>
        <taxon>Bacteria</taxon>
        <taxon>Bacillati</taxon>
        <taxon>Bacillota</taxon>
        <taxon>Bacilli</taxon>
        <taxon>Bacillales</taxon>
        <taxon>Paenibacillaceae</taxon>
        <taxon>Brevibacillus</taxon>
    </lineage>
</organism>
<dbReference type="OrthoDB" id="323290at2"/>
<evidence type="ECO:0000259" key="4">
    <source>
        <dbReference type="PROSITE" id="PS01124"/>
    </source>
</evidence>
<name>M8EC26_9BACL</name>
<dbReference type="PANTHER" id="PTHR46796:SF13">
    <property type="entry name" value="HTH-TYPE TRANSCRIPTIONAL ACTIVATOR RHAS"/>
    <property type="match status" value="1"/>
</dbReference>
<evidence type="ECO:0000313" key="6">
    <source>
        <dbReference type="Proteomes" id="UP000012081"/>
    </source>
</evidence>
<dbReference type="GO" id="GO:0043565">
    <property type="term" value="F:sequence-specific DNA binding"/>
    <property type="evidence" value="ECO:0007669"/>
    <property type="project" value="InterPro"/>
</dbReference>
<evidence type="ECO:0000256" key="1">
    <source>
        <dbReference type="ARBA" id="ARBA00023015"/>
    </source>
</evidence>
<gene>
    <name evidence="5" type="ORF">I532_09667</name>
</gene>
<dbReference type="STRING" id="1300222.I532_09667"/>
<dbReference type="Pfam" id="PF12833">
    <property type="entry name" value="HTH_18"/>
    <property type="match status" value="1"/>
</dbReference>
<dbReference type="InterPro" id="IPR050204">
    <property type="entry name" value="AraC_XylS_family_regulators"/>
</dbReference>
<dbReference type="PATRIC" id="fig|1300222.3.peg.1999"/>
<keyword evidence="2" id="KW-0238">DNA-binding</keyword>